<keyword evidence="2" id="KW-0472">Membrane</keyword>
<reference evidence="3 4" key="1">
    <citation type="journal article" date="2019" name="Environ. Microbiol.">
        <title>Species interactions and distinct microbial communities in high Arctic permafrost affected cryosols are associated with the CH4 and CO2 gas fluxes.</title>
        <authorList>
            <person name="Altshuler I."/>
            <person name="Hamel J."/>
            <person name="Turney S."/>
            <person name="Magnuson E."/>
            <person name="Levesque R."/>
            <person name="Greer C."/>
            <person name="Whyte L.G."/>
        </authorList>
    </citation>
    <scope>NUCLEOTIDE SEQUENCE [LARGE SCALE GENOMIC DNA]</scope>
    <source>
        <strain evidence="3 4">S5.20</strain>
    </source>
</reference>
<comment type="caution">
    <text evidence="3">The sequence shown here is derived from an EMBL/GenBank/DDBJ whole genome shotgun (WGS) entry which is preliminary data.</text>
</comment>
<proteinExistence type="predicted"/>
<feature type="region of interest" description="Disordered" evidence="1">
    <location>
        <begin position="79"/>
        <end position="109"/>
    </location>
</feature>
<keyword evidence="2" id="KW-1133">Transmembrane helix</keyword>
<keyword evidence="2" id="KW-0812">Transmembrane</keyword>
<organism evidence="3 4">
    <name type="scientific">Mycolicibacterium hodleri</name>
    <dbReference type="NCBI Taxonomy" id="49897"/>
    <lineage>
        <taxon>Bacteria</taxon>
        <taxon>Bacillati</taxon>
        <taxon>Actinomycetota</taxon>
        <taxon>Actinomycetes</taxon>
        <taxon>Mycobacteriales</taxon>
        <taxon>Mycobacteriaceae</taxon>
        <taxon>Mycolicibacterium</taxon>
    </lineage>
</organism>
<dbReference type="RefSeq" id="WP_140690451.1">
    <property type="nucleotide sequence ID" value="NZ_RCZG01000004.1"/>
</dbReference>
<evidence type="ECO:0000256" key="2">
    <source>
        <dbReference type="SAM" id="Phobius"/>
    </source>
</evidence>
<gene>
    <name evidence="3" type="ORF">EAH80_11175</name>
</gene>
<sequence length="109" mass="11868">MSTNSIVLTVVAALVALTLVGVVMGFKRKFRAERHLLGGASLRQEIDEDARLGRLNDEMTDELTAKAQAAQIDSGIAAFRSRGRRGESADSREAADMRQQLKDHGTRAD</sequence>
<accession>A0A502ECE8</accession>
<feature type="compositionally biased region" description="Basic and acidic residues" evidence="1">
    <location>
        <begin position="84"/>
        <end position="109"/>
    </location>
</feature>
<dbReference type="EMBL" id="RCZG01000004">
    <property type="protein sequence ID" value="TPG34166.1"/>
    <property type="molecule type" value="Genomic_DNA"/>
</dbReference>
<evidence type="ECO:0000313" key="4">
    <source>
        <dbReference type="Proteomes" id="UP000320095"/>
    </source>
</evidence>
<evidence type="ECO:0000256" key="1">
    <source>
        <dbReference type="SAM" id="MobiDB-lite"/>
    </source>
</evidence>
<protein>
    <submittedName>
        <fullName evidence="3">Uncharacterized protein</fullName>
    </submittedName>
</protein>
<keyword evidence="4" id="KW-1185">Reference proteome</keyword>
<feature type="transmembrane region" description="Helical" evidence="2">
    <location>
        <begin position="6"/>
        <end position="26"/>
    </location>
</feature>
<evidence type="ECO:0000313" key="3">
    <source>
        <dbReference type="EMBL" id="TPG34166.1"/>
    </source>
</evidence>
<dbReference type="Proteomes" id="UP000320095">
    <property type="component" value="Unassembled WGS sequence"/>
</dbReference>
<dbReference type="AlphaFoldDB" id="A0A502ECE8"/>
<name>A0A502ECE8_9MYCO</name>